<evidence type="ECO:0000256" key="1">
    <source>
        <dbReference type="ARBA" id="ARBA00004434"/>
    </source>
</evidence>
<dbReference type="GO" id="GO:0006123">
    <property type="term" value="P:mitochondrial electron transport, cytochrome c to oxygen"/>
    <property type="evidence" value="ECO:0007669"/>
    <property type="project" value="UniProtKB-UniRule"/>
</dbReference>
<comment type="similarity">
    <text evidence="3 10">Belongs to the cytochrome c oxidase VIII family.</text>
</comment>
<keyword evidence="9 10" id="KW-0472">Membrane</keyword>
<dbReference type="GO" id="GO:0005743">
    <property type="term" value="C:mitochondrial inner membrane"/>
    <property type="evidence" value="ECO:0007669"/>
    <property type="project" value="UniProtKB-SubCell"/>
</dbReference>
<comment type="subcellular location">
    <subcellularLocation>
        <location evidence="1 10">Mitochondrion inner membrane</location>
        <topology evidence="1 10">Single-pass membrane protein</topology>
    </subcellularLocation>
</comment>
<keyword evidence="6 10" id="KW-0809">Transit peptide</keyword>
<feature type="transmembrane region" description="Helical" evidence="10">
    <location>
        <begin position="44"/>
        <end position="64"/>
    </location>
</feature>
<dbReference type="Ensembl" id="ENSSBOT00000025921.1">
    <property type="protein sequence ID" value="ENSSBOP00000009158.1"/>
    <property type="gene ID" value="ENSSBOG00000021472.1"/>
</dbReference>
<dbReference type="PANTHER" id="PTHR16717">
    <property type="entry name" value="CYTOCHROME C OXIDASE POLYPEPTIDE VIII"/>
    <property type="match status" value="1"/>
</dbReference>
<evidence type="ECO:0000256" key="10">
    <source>
        <dbReference type="RuleBase" id="RU368101"/>
    </source>
</evidence>
<comment type="subunit">
    <text evidence="10">Component of the cytochrome c oxidase (complex IV, CIV), a multisubunit enzyme composed of 14 subunits. The complex is composed of a catalytic core of 3 subunits MT-CO1, MT-CO2 and MT-CO3, encoded in the mitochondrial DNA, and 11 supernumerary subunits COX4I, COX5A, COX5B, COX6A, COX6B, COX6C, COX7A, COX7B, COX7C, COX8 and NDUFA4, which are encoded in the nuclear genome. The complex exists as a monomer or a dimer and forms supercomplexes (SCs) in the inner mitochondrial membrane with NADH-ubiquinone oxidoreductase (complex I, CI) and ubiquinol-cytochrome c oxidoreductase (cytochrome b-c1 complex, complex III, CIII), resulting in different assemblies (supercomplex SCI(1)III(2)IV(1) and megacomplex MCI(2)III(2)IV(2)).</text>
</comment>
<name>A0A2K6SP52_SAIBB</name>
<dbReference type="STRING" id="39432.ENSSBOP00000009158"/>
<keyword evidence="8 10" id="KW-0496">Mitochondrion</keyword>
<reference evidence="11" key="2">
    <citation type="submission" date="2025-09" db="UniProtKB">
        <authorList>
            <consortium name="Ensembl"/>
        </authorList>
    </citation>
    <scope>IDENTIFICATION</scope>
</reference>
<protein>
    <recommendedName>
        <fullName evidence="10">Cytochrome c oxidase subunit 8</fullName>
    </recommendedName>
    <alternativeName>
        <fullName evidence="10">Cytochrome c oxidase polypeptide VIII</fullName>
    </alternativeName>
</protein>
<comment type="pathway">
    <text evidence="2 10">Energy metabolism; oxidative phosphorylation.</text>
</comment>
<evidence type="ECO:0000313" key="12">
    <source>
        <dbReference type="Proteomes" id="UP000233220"/>
    </source>
</evidence>
<reference evidence="11" key="1">
    <citation type="submission" date="2025-08" db="UniProtKB">
        <authorList>
            <consortium name="Ensembl"/>
        </authorList>
    </citation>
    <scope>IDENTIFICATION</scope>
</reference>
<dbReference type="SUPFAM" id="SSF81431">
    <property type="entry name" value="Mitochondrial cytochrome c oxidase subunit VIIIb (aka IX)"/>
    <property type="match status" value="1"/>
</dbReference>
<dbReference type="AlphaFoldDB" id="A0A2K6SP52"/>
<comment type="function">
    <text evidence="10">Component of the cytochrome c oxidase, the last enzyme in the mitochondrial electron transport chain which drives oxidative phosphorylation. The respiratory chain contains 3 multisubunit complexes succinate dehydrogenase (complex II, CII), ubiquinol-cytochrome c oxidoreductase (cytochrome b-c1 complex, complex III, CIII) and cytochrome c oxidase (complex IV, CIV), that cooperate to transfer electrons derived from NADH and succinate to molecular oxygen, creating an electrochemical gradient over the inner membrane that drives transmembrane transport and the ATP synthase. Cytochrome c oxidase is the component of the respiratory chain that catalyzes the reduction of oxygen to water. Electrons originating from reduced cytochrome c in the intermembrane space (IMS) are transferred via the dinuclear copper A center (CU(A)) of subunit 2 and heme A of subunit 1 to the active site in subunit 1, a binuclear center (BNC) formed by heme A3 and copper B (CU(B)). The BNC reduces molecular oxygen to 2 water molecules using 4 electrons from cytochrome c in the IMS and 4 protons from the mitochondrial matrix.</text>
</comment>
<evidence type="ECO:0000256" key="2">
    <source>
        <dbReference type="ARBA" id="ARBA00004673"/>
    </source>
</evidence>
<dbReference type="GO" id="GO:0045277">
    <property type="term" value="C:respiratory chain complex IV"/>
    <property type="evidence" value="ECO:0007669"/>
    <property type="project" value="UniProtKB-UniRule"/>
</dbReference>
<dbReference type="CTD" id="341947"/>
<evidence type="ECO:0000256" key="9">
    <source>
        <dbReference type="ARBA" id="ARBA00023136"/>
    </source>
</evidence>
<keyword evidence="4 10" id="KW-0812">Transmembrane</keyword>
<dbReference type="Pfam" id="PF02285">
    <property type="entry name" value="COX8"/>
    <property type="match status" value="1"/>
</dbReference>
<keyword evidence="12" id="KW-1185">Reference proteome</keyword>
<dbReference type="KEGG" id="sbq:101037219"/>
<organism evidence="11 12">
    <name type="scientific">Saimiri boliviensis boliviensis</name>
    <name type="common">Bolivian squirrel monkey</name>
    <dbReference type="NCBI Taxonomy" id="39432"/>
    <lineage>
        <taxon>Eukaryota</taxon>
        <taxon>Metazoa</taxon>
        <taxon>Chordata</taxon>
        <taxon>Craniata</taxon>
        <taxon>Vertebrata</taxon>
        <taxon>Euteleostomi</taxon>
        <taxon>Mammalia</taxon>
        <taxon>Eutheria</taxon>
        <taxon>Euarchontoglires</taxon>
        <taxon>Primates</taxon>
        <taxon>Haplorrhini</taxon>
        <taxon>Platyrrhini</taxon>
        <taxon>Cebidae</taxon>
        <taxon>Saimiriinae</taxon>
        <taxon>Saimiri</taxon>
    </lineage>
</organism>
<sequence length="72" mass="8086">MPLLPRLCPVCRHYRRVALLAPQPAPRFAHSEPPSQRPVSAGEMAVGLVLLFTTFLTPALYVLCNIKNFRKN</sequence>
<keyword evidence="5 10" id="KW-0999">Mitochondrion inner membrane</keyword>
<dbReference type="Proteomes" id="UP000233220">
    <property type="component" value="Unplaced"/>
</dbReference>
<dbReference type="Gene3D" id="4.10.81.10">
    <property type="entry name" value="Cytochrome c oxidase, subunit 8"/>
    <property type="match status" value="1"/>
</dbReference>
<dbReference type="UniPathway" id="UPA00705"/>
<dbReference type="PANTHER" id="PTHR16717:SF2">
    <property type="entry name" value="CYTOCHROME C OXIDASE SUBUNIT 8C, MITOCHONDRIAL"/>
    <property type="match status" value="1"/>
</dbReference>
<evidence type="ECO:0000256" key="7">
    <source>
        <dbReference type="ARBA" id="ARBA00022989"/>
    </source>
</evidence>
<dbReference type="OrthoDB" id="9623219at2759"/>
<evidence type="ECO:0000256" key="8">
    <source>
        <dbReference type="ARBA" id="ARBA00023128"/>
    </source>
</evidence>
<dbReference type="InterPro" id="IPR003205">
    <property type="entry name" value="Cyt_c_oxidase_su8"/>
</dbReference>
<dbReference type="RefSeq" id="XP_003939883.1">
    <property type="nucleotide sequence ID" value="XM_003939834.1"/>
</dbReference>
<dbReference type="OMA" id="FLTPCGY"/>
<keyword evidence="7 10" id="KW-1133">Transmembrane helix</keyword>
<evidence type="ECO:0000256" key="4">
    <source>
        <dbReference type="ARBA" id="ARBA00022692"/>
    </source>
</evidence>
<evidence type="ECO:0000256" key="3">
    <source>
        <dbReference type="ARBA" id="ARBA00010117"/>
    </source>
</evidence>
<dbReference type="GeneID" id="101037219"/>
<dbReference type="InterPro" id="IPR036548">
    <property type="entry name" value="Cyt_c_oxidase_su8_sf"/>
</dbReference>
<dbReference type="GeneTree" id="ENSGT00970000193510"/>
<evidence type="ECO:0000256" key="5">
    <source>
        <dbReference type="ARBA" id="ARBA00022792"/>
    </source>
</evidence>
<evidence type="ECO:0000313" key="11">
    <source>
        <dbReference type="Ensembl" id="ENSSBOP00000009158.1"/>
    </source>
</evidence>
<proteinExistence type="inferred from homology"/>
<evidence type="ECO:0000256" key="6">
    <source>
        <dbReference type="ARBA" id="ARBA00022946"/>
    </source>
</evidence>
<accession>A0A2K6SP52</accession>